<dbReference type="Pfam" id="PF08448">
    <property type="entry name" value="PAS_4"/>
    <property type="match status" value="1"/>
</dbReference>
<dbReference type="InterPro" id="IPR000700">
    <property type="entry name" value="PAS-assoc_C"/>
</dbReference>
<dbReference type="CDD" id="cd00130">
    <property type="entry name" value="PAS"/>
    <property type="match status" value="1"/>
</dbReference>
<evidence type="ECO:0000256" key="1">
    <source>
        <dbReference type="SAM" id="Phobius"/>
    </source>
</evidence>
<gene>
    <name evidence="4" type="ORF">EGD98_05820</name>
</gene>
<comment type="caution">
    <text evidence="4">The sequence shown here is derived from an EMBL/GenBank/DDBJ whole genome shotgun (WGS) entry which is preliminary data.</text>
</comment>
<feature type="transmembrane region" description="Helical" evidence="1">
    <location>
        <begin position="68"/>
        <end position="87"/>
    </location>
</feature>
<keyword evidence="5" id="KW-1185">Reference proteome</keyword>
<feature type="transmembrane region" description="Helical" evidence="1">
    <location>
        <begin position="36"/>
        <end position="56"/>
    </location>
</feature>
<dbReference type="InterPro" id="IPR031621">
    <property type="entry name" value="HisKA_7TM"/>
</dbReference>
<name>A0A8J7YL57_9EURY</name>
<dbReference type="InterPro" id="IPR035965">
    <property type="entry name" value="PAS-like_dom_sf"/>
</dbReference>
<evidence type="ECO:0000259" key="3">
    <source>
        <dbReference type="PROSITE" id="PS50113"/>
    </source>
</evidence>
<feature type="transmembrane region" description="Helical" evidence="1">
    <location>
        <begin position="6"/>
        <end position="24"/>
    </location>
</feature>
<evidence type="ECO:0000313" key="4">
    <source>
        <dbReference type="EMBL" id="MBX0303188.1"/>
    </source>
</evidence>
<feature type="domain" description="PAS" evidence="2">
    <location>
        <begin position="242"/>
        <end position="287"/>
    </location>
</feature>
<feature type="transmembrane region" description="Helical" evidence="1">
    <location>
        <begin position="202"/>
        <end position="223"/>
    </location>
</feature>
<sequence>MSAAVFLIGLFASVLVVLMVTVLIGQNQSIPGTRSLLVASVLELYWLLCYAGELFSPTVALTEVFARLEWAGAVFIPLLWTLFVVEYTGRGQYITRDRVAGLAIPPALSLVSVASSFERLVRPNFVVQNYAGLNVVVADFGPIYWLFAVYAWLLVTSSLVLLVEFIVDQRALYQNRAIALLGAGAVPQVASVLNTTELAGPVVFSLTPLTFAISSGLAAVAILEFDAFSEAPVAPHLATETAVEAIEDPTFVLDSNDTVVDANPAAHSLVAMDRESLVGTPRETLAPLAGIDPESAGSTITVERDGEKTYYDAQSTPIDGDSDHTFGTVVTLRDVTDRRERKQRLDALNDVLRATIQEEMTTVQRAVEDADDEVSDIDVLREQASVALGVSDRAGDLAAMVEPEAESPADIVPIIHEEIEAAREWKPEVSFVLDATLGEWAYCSGLFEPVFRVSLRQAAERSLQEVAEPVVGISVDAGPEAVTVSVSDSGPPLTDHERAVLRGETRPRPSDQADMSRWLVNWGIEQADGTIRIGEDGEHTSLELTFPRTDGD</sequence>
<feature type="transmembrane region" description="Helical" evidence="1">
    <location>
        <begin position="99"/>
        <end position="117"/>
    </location>
</feature>
<keyword evidence="1" id="KW-0472">Membrane</keyword>
<dbReference type="InterPro" id="IPR000014">
    <property type="entry name" value="PAS"/>
</dbReference>
<dbReference type="Gene3D" id="3.30.450.20">
    <property type="entry name" value="PAS domain"/>
    <property type="match status" value="1"/>
</dbReference>
<feature type="domain" description="PAC" evidence="3">
    <location>
        <begin position="295"/>
        <end position="347"/>
    </location>
</feature>
<dbReference type="SUPFAM" id="SSF55785">
    <property type="entry name" value="PYP-like sensor domain (PAS domain)"/>
    <property type="match status" value="1"/>
</dbReference>
<dbReference type="EMBL" id="RKLQ01000001">
    <property type="protein sequence ID" value="MBX0303188.1"/>
    <property type="molecule type" value="Genomic_DNA"/>
</dbReference>
<organism evidence="4 5">
    <name type="scientific">Haloarcula salinisoli</name>
    <dbReference type="NCBI Taxonomy" id="2487746"/>
    <lineage>
        <taxon>Archaea</taxon>
        <taxon>Methanobacteriati</taxon>
        <taxon>Methanobacteriota</taxon>
        <taxon>Stenosarchaea group</taxon>
        <taxon>Halobacteria</taxon>
        <taxon>Halobacteriales</taxon>
        <taxon>Haloarculaceae</taxon>
        <taxon>Haloarcula</taxon>
    </lineage>
</organism>
<dbReference type="InterPro" id="IPR013656">
    <property type="entry name" value="PAS_4"/>
</dbReference>
<keyword evidence="1" id="KW-1133">Transmembrane helix</keyword>
<dbReference type="AlphaFoldDB" id="A0A8J7YL57"/>
<evidence type="ECO:0000259" key="2">
    <source>
        <dbReference type="PROSITE" id="PS50112"/>
    </source>
</evidence>
<dbReference type="Pfam" id="PF16927">
    <property type="entry name" value="HisKA_7TM"/>
    <property type="match status" value="1"/>
</dbReference>
<keyword evidence="1" id="KW-0812">Transmembrane</keyword>
<reference evidence="4" key="1">
    <citation type="submission" date="2021-06" db="EMBL/GenBank/DDBJ databases">
        <title>Halomicroarcula sp. F24A a new haloarchaeum isolated from saline soil.</title>
        <authorList>
            <person name="Duran-Viseras A."/>
            <person name="Sanchez-Porro C."/>
            <person name="Ventosa A."/>
        </authorList>
    </citation>
    <scope>NUCLEOTIDE SEQUENCE</scope>
    <source>
        <strain evidence="4">F24A</strain>
    </source>
</reference>
<dbReference type="PROSITE" id="PS50113">
    <property type="entry name" value="PAC"/>
    <property type="match status" value="1"/>
</dbReference>
<dbReference type="PROSITE" id="PS50112">
    <property type="entry name" value="PAS"/>
    <property type="match status" value="1"/>
</dbReference>
<accession>A0A8J7YL57</accession>
<proteinExistence type="predicted"/>
<protein>
    <submittedName>
        <fullName evidence="4">PAS domain-containing protein</fullName>
    </submittedName>
</protein>
<dbReference type="Proteomes" id="UP000783863">
    <property type="component" value="Unassembled WGS sequence"/>
</dbReference>
<feature type="transmembrane region" description="Helical" evidence="1">
    <location>
        <begin position="143"/>
        <end position="166"/>
    </location>
</feature>
<evidence type="ECO:0000313" key="5">
    <source>
        <dbReference type="Proteomes" id="UP000783863"/>
    </source>
</evidence>
<dbReference type="RefSeq" id="WP_220587405.1">
    <property type="nucleotide sequence ID" value="NZ_RKLQ01000001.1"/>
</dbReference>